<comment type="caution">
    <text evidence="6">The sequence shown here is derived from an EMBL/GenBank/DDBJ whole genome shotgun (WGS) entry which is preliminary data.</text>
</comment>
<dbReference type="InterPro" id="IPR050811">
    <property type="entry name" value="Phosphate_ABC_transporter"/>
</dbReference>
<gene>
    <name evidence="6" type="primary">sphX</name>
    <name evidence="6" type="ORF">Hgul01_03124</name>
</gene>
<proteinExistence type="inferred from homology"/>
<evidence type="ECO:0000256" key="2">
    <source>
        <dbReference type="ARBA" id="ARBA00022448"/>
    </source>
</evidence>
<evidence type="ECO:0000259" key="5">
    <source>
        <dbReference type="Pfam" id="PF12849"/>
    </source>
</evidence>
<dbReference type="InterPro" id="IPR011862">
    <property type="entry name" value="Phos-bd"/>
</dbReference>
<dbReference type="RefSeq" id="WP_345722927.1">
    <property type="nucleotide sequence ID" value="NZ_BAABRU010000010.1"/>
</dbReference>
<dbReference type="EMBL" id="BAABRU010000010">
    <property type="protein sequence ID" value="GAA5529316.1"/>
    <property type="molecule type" value="Genomic_DNA"/>
</dbReference>
<dbReference type="Gene3D" id="3.40.190.10">
    <property type="entry name" value="Periplasmic binding protein-like II"/>
    <property type="match status" value="2"/>
</dbReference>
<feature type="chain" id="PRO_5045005045" description="Phosphate-binding protein" evidence="4">
    <location>
        <begin position="23"/>
        <end position="357"/>
    </location>
</feature>
<comment type="function">
    <text evidence="4">Involved in the system for phosphate transport across the cytoplasmic membrane.</text>
</comment>
<dbReference type="PANTHER" id="PTHR30570:SF1">
    <property type="entry name" value="PHOSPHATE-BINDING PROTEIN PSTS"/>
    <property type="match status" value="1"/>
</dbReference>
<dbReference type="CDD" id="cd13654">
    <property type="entry name" value="PBP2_phosphate_like_2"/>
    <property type="match status" value="1"/>
</dbReference>
<dbReference type="Proteomes" id="UP001428290">
    <property type="component" value="Unassembled WGS sequence"/>
</dbReference>
<evidence type="ECO:0000256" key="4">
    <source>
        <dbReference type="RuleBase" id="RU367119"/>
    </source>
</evidence>
<dbReference type="PANTHER" id="PTHR30570">
    <property type="entry name" value="PERIPLASMIC PHOSPHATE BINDING COMPONENT OF PHOSPHATE ABC TRANSPORTER"/>
    <property type="match status" value="1"/>
</dbReference>
<feature type="domain" description="PBP" evidence="5">
    <location>
        <begin position="47"/>
        <end position="304"/>
    </location>
</feature>
<accession>A0ABP9X4K9</accession>
<name>A0ABP9X4K9_9CHLR</name>
<evidence type="ECO:0000313" key="6">
    <source>
        <dbReference type="EMBL" id="GAA5529316.1"/>
    </source>
</evidence>
<reference evidence="6 7" key="1">
    <citation type="submission" date="2024-02" db="EMBL/GenBank/DDBJ databases">
        <title>Herpetosiphon gulosus NBRC 112829.</title>
        <authorList>
            <person name="Ichikawa N."/>
            <person name="Katano-Makiyama Y."/>
            <person name="Hidaka K."/>
        </authorList>
    </citation>
    <scope>NUCLEOTIDE SEQUENCE [LARGE SCALE GENOMIC DNA]</scope>
    <source>
        <strain evidence="6 7">NBRC 112829</strain>
    </source>
</reference>
<evidence type="ECO:0000256" key="3">
    <source>
        <dbReference type="ARBA" id="ARBA00022729"/>
    </source>
</evidence>
<protein>
    <recommendedName>
        <fullName evidence="4">Phosphate-binding protein</fullName>
    </recommendedName>
</protein>
<organism evidence="6 7">
    <name type="scientific">Herpetosiphon gulosus</name>
    <dbReference type="NCBI Taxonomy" id="1973496"/>
    <lineage>
        <taxon>Bacteria</taxon>
        <taxon>Bacillati</taxon>
        <taxon>Chloroflexota</taxon>
        <taxon>Chloroflexia</taxon>
        <taxon>Herpetosiphonales</taxon>
        <taxon>Herpetosiphonaceae</taxon>
        <taxon>Herpetosiphon</taxon>
    </lineage>
</organism>
<evidence type="ECO:0000256" key="1">
    <source>
        <dbReference type="ARBA" id="ARBA00008725"/>
    </source>
</evidence>
<keyword evidence="3 4" id="KW-0732">Signal</keyword>
<keyword evidence="7" id="KW-1185">Reference proteome</keyword>
<dbReference type="SUPFAM" id="SSF53850">
    <property type="entry name" value="Periplasmic binding protein-like II"/>
    <property type="match status" value="1"/>
</dbReference>
<dbReference type="NCBIfam" id="TIGR02136">
    <property type="entry name" value="ptsS_2"/>
    <property type="match status" value="1"/>
</dbReference>
<keyword evidence="2 4" id="KW-0813">Transport</keyword>
<sequence>MLQRFFLLCCLVTLAGCGATTAQPTATSLPATATPAPTTLAQATPAVTANPALRGTIVIDGSSTVFPITEAVAREFALSAPNVQVQLGVSGTGGGFKKFCAGETVISDASRPIKQSEAAECAANQIDFVEIPVAFDGLSLVANPSNTWLECMTVAELNTLWQPDATNIITNWRMLRPTWPTSTLQLYGAGQDSGTFDYFTSAIVGTEGSSRSDVISSEDDYLIAQDIAGDPNALGYFGYAYYREYQERLKLIAVDAGNGCVLPSEQTIADGSYQPLSRPIFIYVRADALDRAEVAAFVDFYLSDLARVVADVKYVPLPARAYQFAQERVQQRKLGSLFEGGSQIGVSIERLLELEGQ</sequence>
<keyword evidence="4" id="KW-0592">Phosphate transport</keyword>
<feature type="signal peptide" evidence="4">
    <location>
        <begin position="1"/>
        <end position="22"/>
    </location>
</feature>
<dbReference type="Pfam" id="PF12849">
    <property type="entry name" value="PBP_like_2"/>
    <property type="match status" value="1"/>
</dbReference>
<evidence type="ECO:0000313" key="7">
    <source>
        <dbReference type="Proteomes" id="UP001428290"/>
    </source>
</evidence>
<dbReference type="InterPro" id="IPR024370">
    <property type="entry name" value="PBP_domain"/>
</dbReference>
<comment type="similarity">
    <text evidence="1 4">Belongs to the PstS family.</text>
</comment>
<dbReference type="PROSITE" id="PS51257">
    <property type="entry name" value="PROKAR_LIPOPROTEIN"/>
    <property type="match status" value="1"/>
</dbReference>